<dbReference type="HAMAP" id="MF_00185">
    <property type="entry name" value="IPP_trans"/>
    <property type="match status" value="1"/>
</dbReference>
<evidence type="ECO:0000256" key="10">
    <source>
        <dbReference type="ARBA" id="ARBA00049563"/>
    </source>
</evidence>
<comment type="cofactor">
    <cofactor evidence="1">
        <name>Mg(2+)</name>
        <dbReference type="ChEBI" id="CHEBI:18420"/>
    </cofactor>
</comment>
<evidence type="ECO:0000256" key="1">
    <source>
        <dbReference type="ARBA" id="ARBA00001946"/>
    </source>
</evidence>
<dbReference type="Gene3D" id="3.40.50.300">
    <property type="entry name" value="P-loop containing nucleotide triphosphate hydrolases"/>
    <property type="match status" value="1"/>
</dbReference>
<accession>A0ABP0WUJ0</accession>
<protein>
    <recommendedName>
        <fullName evidence="3">tRNA dimethylallyltransferase</fullName>
        <ecNumber evidence="3">2.5.1.75</ecNumber>
    </recommendedName>
</protein>
<dbReference type="SUPFAM" id="SSF52540">
    <property type="entry name" value="P-loop containing nucleoside triphosphate hydrolases"/>
    <property type="match status" value="1"/>
</dbReference>
<gene>
    <name evidence="12" type="ORF">CSSPJE1EN1_LOCUS15994</name>
</gene>
<dbReference type="Pfam" id="PF01715">
    <property type="entry name" value="IPPT"/>
    <property type="match status" value="1"/>
</dbReference>
<evidence type="ECO:0000256" key="8">
    <source>
        <dbReference type="ARBA" id="ARBA00022840"/>
    </source>
</evidence>
<dbReference type="InterPro" id="IPR039657">
    <property type="entry name" value="Dimethylallyltransferase"/>
</dbReference>
<keyword evidence="6" id="KW-0203">Cytokinin biosynthesis</keyword>
<comment type="catalytic activity">
    <reaction evidence="10">
        <text>adenosine(37) in tRNA + dimethylallyl diphosphate = N(6)-dimethylallyladenosine(37) in tRNA + diphosphate</text>
        <dbReference type="Rhea" id="RHEA:26482"/>
        <dbReference type="Rhea" id="RHEA-COMP:10162"/>
        <dbReference type="Rhea" id="RHEA-COMP:10375"/>
        <dbReference type="ChEBI" id="CHEBI:33019"/>
        <dbReference type="ChEBI" id="CHEBI:57623"/>
        <dbReference type="ChEBI" id="CHEBI:74411"/>
        <dbReference type="ChEBI" id="CHEBI:74415"/>
        <dbReference type="EC" id="2.5.1.75"/>
    </reaction>
</comment>
<keyword evidence="9" id="KW-0460">Magnesium</keyword>
<evidence type="ECO:0000256" key="5">
    <source>
        <dbReference type="ARBA" id="ARBA00022694"/>
    </source>
</evidence>
<evidence type="ECO:0000256" key="6">
    <source>
        <dbReference type="ARBA" id="ARBA00022712"/>
    </source>
</evidence>
<name>A0ABP0WUJ0_9BRYO</name>
<evidence type="ECO:0000256" key="11">
    <source>
        <dbReference type="RuleBase" id="RU003785"/>
    </source>
</evidence>
<evidence type="ECO:0000256" key="3">
    <source>
        <dbReference type="ARBA" id="ARBA00012665"/>
    </source>
</evidence>
<dbReference type="InterPro" id="IPR027417">
    <property type="entry name" value="P-loop_NTPase"/>
</dbReference>
<dbReference type="PANTHER" id="PTHR11088">
    <property type="entry name" value="TRNA DIMETHYLALLYLTRANSFERASE"/>
    <property type="match status" value="1"/>
</dbReference>
<keyword evidence="7 11" id="KW-0547">Nucleotide-binding</keyword>
<keyword evidence="4 11" id="KW-0808">Transferase</keyword>
<proteinExistence type="inferred from homology"/>
<evidence type="ECO:0000313" key="13">
    <source>
        <dbReference type="Proteomes" id="UP001497444"/>
    </source>
</evidence>
<dbReference type="EMBL" id="OZ020098">
    <property type="protein sequence ID" value="CAK9270516.1"/>
    <property type="molecule type" value="Genomic_DNA"/>
</dbReference>
<keyword evidence="8 11" id="KW-0067">ATP-binding</keyword>
<keyword evidence="5" id="KW-0819">tRNA processing</keyword>
<evidence type="ECO:0000256" key="4">
    <source>
        <dbReference type="ARBA" id="ARBA00022679"/>
    </source>
</evidence>
<dbReference type="PANTHER" id="PTHR11088:SF60">
    <property type="entry name" value="TRNA DIMETHYLALLYLTRANSFERASE"/>
    <property type="match status" value="1"/>
</dbReference>
<comment type="similarity">
    <text evidence="2 11">Belongs to the IPP transferase family.</text>
</comment>
<organism evidence="12 13">
    <name type="scientific">Sphagnum jensenii</name>
    <dbReference type="NCBI Taxonomy" id="128206"/>
    <lineage>
        <taxon>Eukaryota</taxon>
        <taxon>Viridiplantae</taxon>
        <taxon>Streptophyta</taxon>
        <taxon>Embryophyta</taxon>
        <taxon>Bryophyta</taxon>
        <taxon>Sphagnophytina</taxon>
        <taxon>Sphagnopsida</taxon>
        <taxon>Sphagnales</taxon>
        <taxon>Sphagnaceae</taxon>
        <taxon>Sphagnum</taxon>
    </lineage>
</organism>
<reference evidence="12" key="1">
    <citation type="submission" date="2024-02" db="EMBL/GenBank/DDBJ databases">
        <authorList>
            <consortium name="ELIXIR-Norway"/>
            <consortium name="Elixir Norway"/>
        </authorList>
    </citation>
    <scope>NUCLEOTIDE SEQUENCE</scope>
</reference>
<evidence type="ECO:0000256" key="9">
    <source>
        <dbReference type="ARBA" id="ARBA00022842"/>
    </source>
</evidence>
<dbReference type="InterPro" id="IPR018022">
    <property type="entry name" value="IPT"/>
</dbReference>
<dbReference type="EC" id="2.5.1.75" evidence="3"/>
<dbReference type="Gene3D" id="1.10.20.140">
    <property type="match status" value="1"/>
</dbReference>
<sequence length="557" mass="61048">MITSAAAAAISSIGSYSCSKLLNSCGHSFSAFVKLFSFSDQFCPKRWPSSSRSTRAPLKSARARGPIASYLRSSHGVSSSRASSQIMAIQAPDISRRAQEPAEEEEVGECSKQLEEEIHVEKNRRIDNPRLRDRVDSGKNISTTTDQLKEAVGVARDKGRVVVIAGPTAVGKTRVALALAKRLGGEIVSADSVQVYVGLNIGSAKTPAHEREGVPHHLLDIVLPTEDYTAGCFFDDARAATEDVLARGSVPIVVGGTGMYLRWYMKGKVGAPKATQEVSAVVEAEIAQLVQDGGGWEAAISMLVEAGDPHTAHSLTRNDWYRLRRALEIVKMSGQPRGAFPKPKGGGVDNVDGDVGFDYDFQCYFLYQSRVALYQAIDFRCEQMVAEGLLDEVSWLLDLGVQPNSNSASRAIGYQEAMKFLLECRAAEGISTEEDFLTFLSAFQQASRNLVRRQLTWFRNNSENDVQLFTWIDVTQPLDDIVEGMAKEYLRPAGVPSCRDGGAIHKEASYKDGKILKTYRTSNRIYSNTQACRNIVEWVRHTQGKKASEKALSTTVS</sequence>
<evidence type="ECO:0000256" key="7">
    <source>
        <dbReference type="ARBA" id="ARBA00022741"/>
    </source>
</evidence>
<keyword evidence="13" id="KW-1185">Reference proteome</keyword>
<evidence type="ECO:0000313" key="12">
    <source>
        <dbReference type="EMBL" id="CAK9270516.1"/>
    </source>
</evidence>
<evidence type="ECO:0000256" key="2">
    <source>
        <dbReference type="ARBA" id="ARBA00005842"/>
    </source>
</evidence>
<dbReference type="NCBIfam" id="TIGR00174">
    <property type="entry name" value="miaA"/>
    <property type="match status" value="1"/>
</dbReference>
<dbReference type="Proteomes" id="UP001497444">
    <property type="component" value="Chromosome 3"/>
</dbReference>